<name>A0A841Q4Q6_9BACI</name>
<sequence>MIIQKKLVVGVVGLLLLVIITNVALNSPDLESKTNEDIIKHNYTFVGESENWTAEYRVKGKDVFYKEDGTVKVDSEAQKSFVLKFKGTIEELSTLKTLKYSYDAPGGGGSTVTTFDRPPTNKIFTDRSGGTGVVWADENSIIQVSVEWDNKREDFELTNE</sequence>
<organism evidence="1 2">
    <name type="scientific">Salirhabdus euzebyi</name>
    <dbReference type="NCBI Taxonomy" id="394506"/>
    <lineage>
        <taxon>Bacteria</taxon>
        <taxon>Bacillati</taxon>
        <taxon>Bacillota</taxon>
        <taxon>Bacilli</taxon>
        <taxon>Bacillales</taxon>
        <taxon>Bacillaceae</taxon>
        <taxon>Salirhabdus</taxon>
    </lineage>
</organism>
<keyword evidence="2" id="KW-1185">Reference proteome</keyword>
<dbReference type="EMBL" id="JACHGH010000004">
    <property type="protein sequence ID" value="MBB6453375.1"/>
    <property type="molecule type" value="Genomic_DNA"/>
</dbReference>
<dbReference type="AlphaFoldDB" id="A0A841Q4Q6"/>
<protein>
    <submittedName>
        <fullName evidence="1">Uncharacterized protein</fullName>
    </submittedName>
</protein>
<evidence type="ECO:0000313" key="2">
    <source>
        <dbReference type="Proteomes" id="UP000581688"/>
    </source>
</evidence>
<dbReference type="Proteomes" id="UP000581688">
    <property type="component" value="Unassembled WGS sequence"/>
</dbReference>
<accession>A0A841Q4Q6</accession>
<evidence type="ECO:0000313" key="1">
    <source>
        <dbReference type="EMBL" id="MBB6453375.1"/>
    </source>
</evidence>
<comment type="caution">
    <text evidence="1">The sequence shown here is derived from an EMBL/GenBank/DDBJ whole genome shotgun (WGS) entry which is preliminary data.</text>
</comment>
<proteinExistence type="predicted"/>
<dbReference type="RefSeq" id="WP_174497869.1">
    <property type="nucleotide sequence ID" value="NZ_CADDWK010000021.1"/>
</dbReference>
<gene>
    <name evidence="1" type="ORF">HNQ94_001823</name>
</gene>
<reference evidence="1 2" key="1">
    <citation type="submission" date="2020-08" db="EMBL/GenBank/DDBJ databases">
        <title>Genomic Encyclopedia of Type Strains, Phase IV (KMG-IV): sequencing the most valuable type-strain genomes for metagenomic binning, comparative biology and taxonomic classification.</title>
        <authorList>
            <person name="Goeker M."/>
        </authorList>
    </citation>
    <scope>NUCLEOTIDE SEQUENCE [LARGE SCALE GENOMIC DNA]</scope>
    <source>
        <strain evidence="1 2">DSM 19612</strain>
    </source>
</reference>